<evidence type="ECO:0008006" key="3">
    <source>
        <dbReference type="Google" id="ProtNLM"/>
    </source>
</evidence>
<dbReference type="EMBL" id="NSLI01000007">
    <property type="protein sequence ID" value="PAX06399.1"/>
    <property type="molecule type" value="Genomic_DNA"/>
</dbReference>
<protein>
    <recommendedName>
        <fullName evidence="3">CBM-cenC domain-containing protein</fullName>
    </recommendedName>
</protein>
<dbReference type="Proteomes" id="UP000218151">
    <property type="component" value="Unassembled WGS sequence"/>
</dbReference>
<evidence type="ECO:0000313" key="1">
    <source>
        <dbReference type="EMBL" id="PAX06399.1"/>
    </source>
</evidence>
<reference evidence="2" key="1">
    <citation type="submission" date="2017-09" db="EMBL/GenBank/DDBJ databases">
        <authorList>
            <person name="Feng G."/>
            <person name="Zhu H."/>
        </authorList>
    </citation>
    <scope>NUCLEOTIDE SEQUENCE [LARGE SCALE GENOMIC DNA]</scope>
    <source>
        <strain evidence="2">1PNM-20</strain>
    </source>
</reference>
<comment type="caution">
    <text evidence="1">The sequence shown here is derived from an EMBL/GenBank/DDBJ whole genome shotgun (WGS) entry which is preliminary data.</text>
</comment>
<dbReference type="AlphaFoldDB" id="A0A2A2SAX3"/>
<proteinExistence type="predicted"/>
<gene>
    <name evidence="1" type="ORF">CKY28_17535</name>
</gene>
<name>A0A2A2SAX3_9SPHN</name>
<evidence type="ECO:0000313" key="2">
    <source>
        <dbReference type="Proteomes" id="UP000218151"/>
    </source>
</evidence>
<accession>A0A2A2SAX3</accession>
<keyword evidence="2" id="KW-1185">Reference proteome</keyword>
<organism evidence="1 2">
    <name type="scientific">Sphingomonas lenta</name>
    <dbReference type="NCBI Taxonomy" id="1141887"/>
    <lineage>
        <taxon>Bacteria</taxon>
        <taxon>Pseudomonadati</taxon>
        <taxon>Pseudomonadota</taxon>
        <taxon>Alphaproteobacteria</taxon>
        <taxon>Sphingomonadales</taxon>
        <taxon>Sphingomonadaceae</taxon>
        <taxon>Sphingomonas</taxon>
    </lineage>
</organism>
<sequence>MVNWSFEQPAVAGLPGGFQYNPSVAGTYFGGNSGVAANGSAWFFATATDGSQVGFLQSTTSAKATITLNVSNLTPGARYVVKFRMAQRPNWNPDTIFVAAINNALGTFTPSSTSFQSVTTAAFTPTTSVGTLYIEGTASAGDLTVAIDSISIVPAP</sequence>